<accession>Q23GE6</accession>
<evidence type="ECO:0000259" key="9">
    <source>
        <dbReference type="Pfam" id="PF08033"/>
    </source>
</evidence>
<evidence type="ECO:0000313" key="11">
    <source>
        <dbReference type="Proteomes" id="UP000009168"/>
    </source>
</evidence>
<dbReference type="SUPFAM" id="SSF82754">
    <property type="entry name" value="C-terminal, gelsolin-like domain of Sec23/24"/>
    <property type="match status" value="1"/>
</dbReference>
<gene>
    <name evidence="10" type="ORF">TTHERM_00073200</name>
</gene>
<dbReference type="InParanoid" id="Q23GE6"/>
<dbReference type="InterPro" id="IPR029006">
    <property type="entry name" value="ADF-H/Gelsolin-like_dom_sf"/>
</dbReference>
<dbReference type="eggNOG" id="KOG1984">
    <property type="taxonomic scope" value="Eukaryota"/>
</dbReference>
<dbReference type="GO" id="GO:0008270">
    <property type="term" value="F:zinc ion binding"/>
    <property type="evidence" value="ECO:0007669"/>
    <property type="project" value="InterPro"/>
</dbReference>
<dbReference type="Gene3D" id="3.40.50.410">
    <property type="entry name" value="von Willebrand factor, type A domain"/>
    <property type="match status" value="1"/>
</dbReference>
<dbReference type="InterPro" id="IPR006896">
    <property type="entry name" value="Sec23/24_trunk_dom"/>
</dbReference>
<evidence type="ECO:0000256" key="2">
    <source>
        <dbReference type="ARBA" id="ARBA00022448"/>
    </source>
</evidence>
<dbReference type="AlphaFoldDB" id="Q23GE6"/>
<dbReference type="InterPro" id="IPR036465">
    <property type="entry name" value="vWFA_dom_sf"/>
</dbReference>
<dbReference type="Gene3D" id="2.60.40.1670">
    <property type="entry name" value="beta-sandwich domain of Sec23/24"/>
    <property type="match status" value="1"/>
</dbReference>
<evidence type="ECO:0000256" key="3">
    <source>
        <dbReference type="ARBA" id="ARBA00022927"/>
    </source>
</evidence>
<dbReference type="Pfam" id="PF04810">
    <property type="entry name" value="zf-Sec23_Sec24"/>
    <property type="match status" value="1"/>
</dbReference>
<dbReference type="KEGG" id="tet:TTHERM_00073200"/>
<evidence type="ECO:0000259" key="7">
    <source>
        <dbReference type="Pfam" id="PF04811"/>
    </source>
</evidence>
<dbReference type="Gene3D" id="1.20.120.730">
    <property type="entry name" value="Sec23/Sec24 helical domain"/>
    <property type="match status" value="1"/>
</dbReference>
<dbReference type="STRING" id="312017.Q23GE6"/>
<evidence type="ECO:0000259" key="8">
    <source>
        <dbReference type="Pfam" id="PF04815"/>
    </source>
</evidence>
<reference evidence="11" key="1">
    <citation type="journal article" date="2006" name="PLoS Biol.">
        <title>Macronuclear genome sequence of the ciliate Tetrahymena thermophila, a model eukaryote.</title>
        <authorList>
            <person name="Eisen J.A."/>
            <person name="Coyne R.S."/>
            <person name="Wu M."/>
            <person name="Wu D."/>
            <person name="Thiagarajan M."/>
            <person name="Wortman J.R."/>
            <person name="Badger J.H."/>
            <person name="Ren Q."/>
            <person name="Amedeo P."/>
            <person name="Jones K.M."/>
            <person name="Tallon L.J."/>
            <person name="Delcher A.L."/>
            <person name="Salzberg S.L."/>
            <person name="Silva J.C."/>
            <person name="Haas B.J."/>
            <person name="Majoros W.H."/>
            <person name="Farzad M."/>
            <person name="Carlton J.M."/>
            <person name="Smith R.K. Jr."/>
            <person name="Garg J."/>
            <person name="Pearlman R.E."/>
            <person name="Karrer K.M."/>
            <person name="Sun L."/>
            <person name="Manning G."/>
            <person name="Elde N.C."/>
            <person name="Turkewitz A.P."/>
            <person name="Asai D.J."/>
            <person name="Wilkes D.E."/>
            <person name="Wang Y."/>
            <person name="Cai H."/>
            <person name="Collins K."/>
            <person name="Stewart B.A."/>
            <person name="Lee S.R."/>
            <person name="Wilamowska K."/>
            <person name="Weinberg Z."/>
            <person name="Ruzzo W.L."/>
            <person name="Wloga D."/>
            <person name="Gaertig J."/>
            <person name="Frankel J."/>
            <person name="Tsao C.-C."/>
            <person name="Gorovsky M.A."/>
            <person name="Keeling P.J."/>
            <person name="Waller R.F."/>
            <person name="Patron N.J."/>
            <person name="Cherry J.M."/>
            <person name="Stover N.A."/>
            <person name="Krieger C.J."/>
            <person name="del Toro C."/>
            <person name="Ryder H.F."/>
            <person name="Williamson S.C."/>
            <person name="Barbeau R.A."/>
            <person name="Hamilton E.P."/>
            <person name="Orias E."/>
        </authorList>
    </citation>
    <scope>NUCLEOTIDE SEQUENCE [LARGE SCALE GENOMIC DNA]</scope>
    <source>
        <strain evidence="11">SB210</strain>
    </source>
</reference>
<feature type="domain" description="Zinc finger Sec23/Sec24-type" evidence="6">
    <location>
        <begin position="244"/>
        <end position="281"/>
    </location>
</feature>
<dbReference type="Gene3D" id="2.30.30.380">
    <property type="entry name" value="Zn-finger domain of Sec23/24"/>
    <property type="match status" value="1"/>
</dbReference>
<dbReference type="OrthoDB" id="49016at2759"/>
<dbReference type="Pfam" id="PF04811">
    <property type="entry name" value="Sec23_trunk"/>
    <property type="match status" value="1"/>
</dbReference>
<feature type="compositionally biased region" description="Basic residues" evidence="4">
    <location>
        <begin position="1"/>
        <end position="10"/>
    </location>
</feature>
<dbReference type="GO" id="GO:0006886">
    <property type="term" value="P:intracellular protein transport"/>
    <property type="evidence" value="ECO:0007669"/>
    <property type="project" value="InterPro"/>
</dbReference>
<organism evidence="10 11">
    <name type="scientific">Tetrahymena thermophila (strain SB210)</name>
    <dbReference type="NCBI Taxonomy" id="312017"/>
    <lineage>
        <taxon>Eukaryota</taxon>
        <taxon>Sar</taxon>
        <taxon>Alveolata</taxon>
        <taxon>Ciliophora</taxon>
        <taxon>Intramacronucleata</taxon>
        <taxon>Oligohymenophorea</taxon>
        <taxon>Hymenostomatida</taxon>
        <taxon>Tetrahymenina</taxon>
        <taxon>Tetrahymenidae</taxon>
        <taxon>Tetrahymena</taxon>
    </lineage>
</organism>
<feature type="region of interest" description="Disordered" evidence="4">
    <location>
        <begin position="79"/>
        <end position="133"/>
    </location>
</feature>
<dbReference type="SUPFAM" id="SSF53300">
    <property type="entry name" value="vWA-like"/>
    <property type="match status" value="1"/>
</dbReference>
<feature type="domain" description="Sec23/Sec24 helical" evidence="8">
    <location>
        <begin position="664"/>
        <end position="764"/>
    </location>
</feature>
<keyword evidence="3" id="KW-0653">Protein transport</keyword>
<dbReference type="GO" id="GO:0000149">
    <property type="term" value="F:SNARE binding"/>
    <property type="evidence" value="ECO:0007669"/>
    <property type="project" value="TreeGrafter"/>
</dbReference>
<dbReference type="GeneID" id="7842809"/>
<keyword evidence="2" id="KW-0813">Transport</keyword>
<dbReference type="HOGENOM" id="CLU_004589_1_2_1"/>
<dbReference type="Gene3D" id="3.40.20.10">
    <property type="entry name" value="Severin"/>
    <property type="match status" value="1"/>
</dbReference>
<evidence type="ECO:0000259" key="5">
    <source>
        <dbReference type="Pfam" id="PF00626"/>
    </source>
</evidence>
<dbReference type="SUPFAM" id="SSF82919">
    <property type="entry name" value="Zn-finger domain of Sec23/24"/>
    <property type="match status" value="1"/>
</dbReference>
<dbReference type="SUPFAM" id="SSF81995">
    <property type="entry name" value="beta-sandwich domain of Sec23/24"/>
    <property type="match status" value="1"/>
</dbReference>
<dbReference type="InterPro" id="IPR006900">
    <property type="entry name" value="Sec23/24_helical_dom"/>
</dbReference>
<evidence type="ECO:0000259" key="6">
    <source>
        <dbReference type="Pfam" id="PF04810"/>
    </source>
</evidence>
<keyword evidence="11" id="KW-1185">Reference proteome</keyword>
<dbReference type="InterPro" id="IPR006895">
    <property type="entry name" value="Znf_Sec23_Sec24"/>
</dbReference>
<feature type="domain" description="Sec23/Sec24 beta-sandwich" evidence="9">
    <location>
        <begin position="572"/>
        <end position="652"/>
    </location>
</feature>
<dbReference type="GO" id="GO:0090110">
    <property type="term" value="P:COPII-coated vesicle cargo loading"/>
    <property type="evidence" value="ECO:0007669"/>
    <property type="project" value="TreeGrafter"/>
</dbReference>
<dbReference type="EMBL" id="GG662704">
    <property type="protein sequence ID" value="EAR95314.1"/>
    <property type="molecule type" value="Genomic_DNA"/>
</dbReference>
<dbReference type="InterPro" id="IPR012990">
    <property type="entry name" value="Beta-sandwich_Sec23_24"/>
</dbReference>
<feature type="domain" description="Gelsolin-like" evidence="5">
    <location>
        <begin position="797"/>
        <end position="854"/>
    </location>
</feature>
<dbReference type="Pfam" id="PF04815">
    <property type="entry name" value="Sec23_helical"/>
    <property type="match status" value="1"/>
</dbReference>
<sequence length="930" mass="106034">MSNRLPHLRKGGAAGHHQVQQTQEQPDQGAQYGQNQYNQYQGQSQYQYQNQNQGYQDPNISNQNPNQAYYEKQHEMHKQNLNPNYNPNYGMGSTQSTLPDQSANDLVRRQSSGQDVMGGTQSPARKSSKSSMDYPRPLVFQEETQKYREVICSSLSTSTQAIPPHSYQYFIQRDDGNAGPRFIRPSIYSFATEPNVMAQTQFPQGCIVQPFSDPVGQEEPVPVSDYFTKEESENGKVVQMQSLFRCMRCHAYANPYFKFQDGGNVAICNICQKPNKVPNEYYSPLNGYNERSDKQARPELSKAVYDMVAPSNYAKKKVSNNYIMLCLEMTPATIQSGIFAQALYSLSMALGSIPAPERTAVSICTYGSQINFYSIPKDLSNDPQLIVVSDLDDPYCPFPRNALFLNIIEDREKIDYLVEKLQKNSELVLQEAEASKVFHVKTASVGSVVQSIASMLEDHPARIIVFSSQLPTLGYGKLKRRDDVKVMNTDQEKTLYAPQDKSYQELAVNLLRNSITVDLFIFSPDYCDLVTTSLLCTETGGQLYYYPHYTVSDAEKVHYELFRNLTRPYFIDCIMTVRTSLGIILEDYYTTKGKVSVKDLQMSSMNPDSVLGVMYKQEDKISTAEAYIQYACLYTNIYGQNMIRVINLAVPVNSSIQNMFKQGDLDATFSLIVRRTLSNISSQTLKQLHDSLISQIVNIFYSYRNNVAASSSPSQLILPESTKYLIIYILSVLKSEVFKTNGARPDHRYYDIYRLFSFPPNQLSNFLYPKIYALHSILENQQSLELAPGSYIAEDKVIMPTNIPSSIDRLSSFGIYLIDNGETIYIYVMKDANPQLFEQLYGTSDYEQLREIQQYPSISDNDFATRVNAIIDQIRRNRNGAYHNIRTVLYKDPFENNLKPFFVEDESRGIMSYNAFLCDMHKRIQSKYTS</sequence>
<evidence type="ECO:0000256" key="4">
    <source>
        <dbReference type="SAM" id="MobiDB-lite"/>
    </source>
</evidence>
<feature type="region of interest" description="Disordered" evidence="4">
    <location>
        <begin position="1"/>
        <end position="31"/>
    </location>
</feature>
<proteinExistence type="inferred from homology"/>
<dbReference type="GO" id="GO:0030127">
    <property type="term" value="C:COPII vesicle coat"/>
    <property type="evidence" value="ECO:0007669"/>
    <property type="project" value="InterPro"/>
</dbReference>
<protein>
    <submittedName>
        <fullName evidence="10">Sec23/Sec24 trunk domain protein</fullName>
    </submittedName>
</protein>
<dbReference type="Pfam" id="PF08033">
    <property type="entry name" value="Sec23_BS"/>
    <property type="match status" value="1"/>
</dbReference>
<dbReference type="SUPFAM" id="SSF81811">
    <property type="entry name" value="Helical domain of Sec23/24"/>
    <property type="match status" value="1"/>
</dbReference>
<evidence type="ECO:0000256" key="1">
    <source>
        <dbReference type="ARBA" id="ARBA00008334"/>
    </source>
</evidence>
<dbReference type="Pfam" id="PF00626">
    <property type="entry name" value="Gelsolin"/>
    <property type="match status" value="1"/>
</dbReference>
<dbReference type="OMA" id="INPFMTF"/>
<feature type="domain" description="Sec23/Sec24 trunk" evidence="7">
    <location>
        <begin position="332"/>
        <end position="564"/>
    </location>
</feature>
<comment type="similarity">
    <text evidence="1">Belongs to the SEC23/SEC24 family. SEC24 subfamily.</text>
</comment>
<dbReference type="GO" id="GO:0070971">
    <property type="term" value="C:endoplasmic reticulum exit site"/>
    <property type="evidence" value="ECO:0007669"/>
    <property type="project" value="TreeGrafter"/>
</dbReference>
<dbReference type="InterPro" id="IPR007123">
    <property type="entry name" value="Gelsolin-like_dom"/>
</dbReference>
<dbReference type="PANTHER" id="PTHR13803:SF4">
    <property type="entry name" value="SECRETORY 24CD, ISOFORM C"/>
    <property type="match status" value="1"/>
</dbReference>
<dbReference type="PANTHER" id="PTHR13803">
    <property type="entry name" value="SEC24-RELATED PROTEIN"/>
    <property type="match status" value="1"/>
</dbReference>
<dbReference type="InterPro" id="IPR050550">
    <property type="entry name" value="SEC23_SEC24_subfamily"/>
</dbReference>
<dbReference type="RefSeq" id="XP_001015559.1">
    <property type="nucleotide sequence ID" value="XM_001015559.1"/>
</dbReference>
<feature type="compositionally biased region" description="Polar residues" evidence="4">
    <location>
        <begin position="79"/>
        <end position="131"/>
    </location>
</feature>
<dbReference type="InterPro" id="IPR036180">
    <property type="entry name" value="Gelsolin-like_dom_sf"/>
</dbReference>
<dbReference type="InterPro" id="IPR036174">
    <property type="entry name" value="Znf_Sec23_Sec24_sf"/>
</dbReference>
<dbReference type="InterPro" id="IPR036175">
    <property type="entry name" value="Sec23/24_helical_dom_sf"/>
</dbReference>
<evidence type="ECO:0000313" key="10">
    <source>
        <dbReference type="EMBL" id="EAR95314.1"/>
    </source>
</evidence>
<name>Q23GE6_TETTS</name>
<dbReference type="Proteomes" id="UP000009168">
    <property type="component" value="Unassembled WGS sequence"/>
</dbReference>